<dbReference type="AlphaFoldDB" id="A0A1M5KWR2"/>
<feature type="domain" description="Chorismate-utilising enzyme C-terminal" evidence="1">
    <location>
        <begin position="183"/>
        <end position="433"/>
    </location>
</feature>
<evidence type="ECO:0000313" key="2">
    <source>
        <dbReference type="EMBL" id="SHG57176.1"/>
    </source>
</evidence>
<name>A0A1M5KWR2_STRHI</name>
<dbReference type="GO" id="GO:0009396">
    <property type="term" value="P:folic acid-containing compound biosynthetic process"/>
    <property type="evidence" value="ECO:0007669"/>
    <property type="project" value="InterPro"/>
</dbReference>
<dbReference type="GO" id="GO:0000162">
    <property type="term" value="P:L-tryptophan biosynthetic process"/>
    <property type="evidence" value="ECO:0007669"/>
    <property type="project" value="TreeGrafter"/>
</dbReference>
<keyword evidence="3" id="KW-1185">Reference proteome</keyword>
<dbReference type="InterPro" id="IPR015890">
    <property type="entry name" value="Chorismate_C"/>
</dbReference>
<dbReference type="PRINTS" id="PR00095">
    <property type="entry name" value="ANTSNTHASEI"/>
</dbReference>
<dbReference type="GO" id="GO:0046820">
    <property type="term" value="F:4-amino-4-deoxychorismate synthase activity"/>
    <property type="evidence" value="ECO:0007669"/>
    <property type="project" value="TreeGrafter"/>
</dbReference>
<dbReference type="InterPro" id="IPR005801">
    <property type="entry name" value="ADC_synthase"/>
</dbReference>
<dbReference type="Gene3D" id="3.60.120.10">
    <property type="entry name" value="Anthranilate synthase"/>
    <property type="match status" value="1"/>
</dbReference>
<dbReference type="STRING" id="2017.SAMN05444320_11083"/>
<dbReference type="NCBIfam" id="NF004530">
    <property type="entry name" value="PRK05877.1"/>
    <property type="match status" value="1"/>
</dbReference>
<organism evidence="2 3">
    <name type="scientific">Streptoalloteichus hindustanus</name>
    <dbReference type="NCBI Taxonomy" id="2017"/>
    <lineage>
        <taxon>Bacteria</taxon>
        <taxon>Bacillati</taxon>
        <taxon>Actinomycetota</taxon>
        <taxon>Actinomycetes</taxon>
        <taxon>Pseudonocardiales</taxon>
        <taxon>Pseudonocardiaceae</taxon>
        <taxon>Streptoalloteichus</taxon>
    </lineage>
</organism>
<dbReference type="PANTHER" id="PTHR11236:SF50">
    <property type="entry name" value="AMINODEOXYCHORISMATE SYNTHASE COMPONENT 1"/>
    <property type="match status" value="1"/>
</dbReference>
<accession>A0A1M5KWR2</accession>
<evidence type="ECO:0000259" key="1">
    <source>
        <dbReference type="Pfam" id="PF00425"/>
    </source>
</evidence>
<dbReference type="PANTHER" id="PTHR11236">
    <property type="entry name" value="AMINOBENZOATE/ANTHRANILATE SYNTHASE"/>
    <property type="match status" value="1"/>
</dbReference>
<dbReference type="InterPro" id="IPR019999">
    <property type="entry name" value="Anth_synth_I-like"/>
</dbReference>
<gene>
    <name evidence="2" type="ORF">SAMN05444320_11083</name>
</gene>
<dbReference type="InterPro" id="IPR005802">
    <property type="entry name" value="ADC_synth_comp_1"/>
</dbReference>
<dbReference type="RefSeq" id="WP_073488374.1">
    <property type="nucleotide sequence ID" value="NZ_FQVN01000010.1"/>
</dbReference>
<dbReference type="SUPFAM" id="SSF56322">
    <property type="entry name" value="ADC synthase"/>
    <property type="match status" value="1"/>
</dbReference>
<dbReference type="Proteomes" id="UP000184501">
    <property type="component" value="Unassembled WGS sequence"/>
</dbReference>
<dbReference type="Pfam" id="PF00425">
    <property type="entry name" value="Chorismate_bind"/>
    <property type="match status" value="1"/>
</dbReference>
<dbReference type="NCBIfam" id="TIGR00553">
    <property type="entry name" value="pabB"/>
    <property type="match status" value="1"/>
</dbReference>
<dbReference type="EMBL" id="FQVN01000010">
    <property type="protein sequence ID" value="SHG57176.1"/>
    <property type="molecule type" value="Genomic_DNA"/>
</dbReference>
<evidence type="ECO:0000313" key="3">
    <source>
        <dbReference type="Proteomes" id="UP000184501"/>
    </source>
</evidence>
<proteinExistence type="predicted"/>
<protein>
    <submittedName>
        <fullName evidence="2">Para-aminobenzoate synthetase component 1</fullName>
    </submittedName>
</protein>
<reference evidence="2 3" key="1">
    <citation type="submission" date="2016-11" db="EMBL/GenBank/DDBJ databases">
        <authorList>
            <person name="Jaros S."/>
            <person name="Januszkiewicz K."/>
            <person name="Wedrychowicz H."/>
        </authorList>
    </citation>
    <scope>NUCLEOTIDE SEQUENCE [LARGE SCALE GENOMIC DNA]</scope>
    <source>
        <strain evidence="2 3">DSM 44523</strain>
    </source>
</reference>
<sequence length="466" mass="48894">MEAVWVVSRPLAGDAGPERVLRRLAARAAAAGTAPPAAVIGDWFGGQAVLAPTVLVAPTSPAEAFTTPDRQPVVVAAPDLPPGAVGGGWFGFLGYGLTDPGRWSGPLGPGGGRARLLPDAAWGWADHVLRRDARGQWWFEALVPVDRPAPEELVAELAELVAADEDPPERPWLAGPLRRSPAERHEAAVVGCVARIAAGEIFQANVCTRFEWEFDGDALEVFAAGSARLRPARAAYVAGGWGAVASLSPELFLARHDRLVRSSPIKGTLPRRGPADAANAELLRRSTKDVAENVMIVDLVRNDLGRVCEVGSVTVPELLDVQPHPGVWHLVSTVEGRLPAAATDADLLAAAFPPGSVTGAPKLRALEVVAELETTPREVYCGAVGVASPLAGLELNVAIRTLEQHGDRLWLGVGGGITADSDPHAEWQECLTKAAPLEALLHPEAPTPAVGAHTARLGSPLTQPLM</sequence>